<comment type="caution">
    <text evidence="1">The sequence shown here is derived from an EMBL/GenBank/DDBJ whole genome shotgun (WGS) entry which is preliminary data.</text>
</comment>
<protein>
    <submittedName>
        <fullName evidence="1">Uncharacterized protein</fullName>
    </submittedName>
</protein>
<gene>
    <name evidence="1" type="ORF">ERS686654_02182</name>
</gene>
<evidence type="ECO:0000313" key="1">
    <source>
        <dbReference type="EMBL" id="CUU90844.1"/>
    </source>
</evidence>
<reference evidence="1 2" key="1">
    <citation type="submission" date="2015-11" db="EMBL/GenBank/DDBJ databases">
        <authorList>
            <consortium name="Pathogen Informatics"/>
        </authorList>
    </citation>
    <scope>NUCLEOTIDE SEQUENCE [LARGE SCALE GENOMIC DNA]</scope>
    <source>
        <strain evidence="1 2">006A-0059</strain>
    </source>
</reference>
<name>A0A0S4S3D2_CAMHY</name>
<organism evidence="1 2">
    <name type="scientific">Campylobacter hyointestinalis subsp. hyointestinalis</name>
    <dbReference type="NCBI Taxonomy" id="91352"/>
    <lineage>
        <taxon>Bacteria</taxon>
        <taxon>Pseudomonadati</taxon>
        <taxon>Campylobacterota</taxon>
        <taxon>Epsilonproteobacteria</taxon>
        <taxon>Campylobacterales</taxon>
        <taxon>Campylobacteraceae</taxon>
        <taxon>Campylobacter</taxon>
    </lineage>
</organism>
<dbReference type="Pfam" id="PF20295">
    <property type="entry name" value="MC8"/>
    <property type="match status" value="1"/>
</dbReference>
<dbReference type="Proteomes" id="UP000052237">
    <property type="component" value="Unassembled WGS sequence"/>
</dbReference>
<keyword evidence="2" id="KW-1185">Reference proteome</keyword>
<sequence>METRYIKTHRSKDIKRSPLVVAKEILNRLNTQYGTKLGLIYKEIKKQNNIQQIDFAYALNFLFILGQIEYIKEYDELIKVKNETI</sequence>
<dbReference type="InterPro" id="IPR046895">
    <property type="entry name" value="ABC-3C_MC8"/>
</dbReference>
<dbReference type="RefSeq" id="WP_059431902.1">
    <property type="nucleotide sequence ID" value="NZ_FAVB01000012.1"/>
</dbReference>
<dbReference type="AlphaFoldDB" id="A0A0S4S3D2"/>
<proteinExistence type="predicted"/>
<accession>A0A0S4S3D2</accession>
<dbReference type="EMBL" id="FAVB01000012">
    <property type="protein sequence ID" value="CUU90844.1"/>
    <property type="molecule type" value="Genomic_DNA"/>
</dbReference>
<evidence type="ECO:0000313" key="2">
    <source>
        <dbReference type="Proteomes" id="UP000052237"/>
    </source>
</evidence>